<evidence type="ECO:0000313" key="14">
    <source>
        <dbReference type="EMBL" id="MFD0916659.1"/>
    </source>
</evidence>
<protein>
    <submittedName>
        <fullName evidence="14">TraB/GumN family protein</fullName>
    </submittedName>
</protein>
<keyword evidence="8" id="KW-0378">Hydrolase</keyword>
<dbReference type="EMBL" id="JBHTJV010000009">
    <property type="protein sequence ID" value="MFD0916659.1"/>
    <property type="molecule type" value="Genomic_DNA"/>
</dbReference>
<evidence type="ECO:0000256" key="10">
    <source>
        <dbReference type="ARBA" id="ARBA00023049"/>
    </source>
</evidence>
<evidence type="ECO:0000256" key="2">
    <source>
        <dbReference type="ARBA" id="ARBA00001941"/>
    </source>
</evidence>
<dbReference type="Pfam" id="PF01963">
    <property type="entry name" value="TraB_PrgY_gumN"/>
    <property type="match status" value="1"/>
</dbReference>
<keyword evidence="5" id="KW-0812">Transmembrane</keyword>
<evidence type="ECO:0000256" key="4">
    <source>
        <dbReference type="ARBA" id="ARBA00022670"/>
    </source>
</evidence>
<keyword evidence="15" id="KW-1185">Reference proteome</keyword>
<evidence type="ECO:0000256" key="5">
    <source>
        <dbReference type="ARBA" id="ARBA00022692"/>
    </source>
</evidence>
<keyword evidence="6" id="KW-0479">Metal-binding</keyword>
<organism evidence="14 15">
    <name type="scientific">Pseudahrensia aquimaris</name>
    <dbReference type="NCBI Taxonomy" id="744461"/>
    <lineage>
        <taxon>Bacteria</taxon>
        <taxon>Pseudomonadati</taxon>
        <taxon>Pseudomonadota</taxon>
        <taxon>Alphaproteobacteria</taxon>
        <taxon>Hyphomicrobiales</taxon>
        <taxon>Ahrensiaceae</taxon>
        <taxon>Pseudahrensia</taxon>
    </lineage>
</organism>
<keyword evidence="4" id="KW-0645">Protease</keyword>
<dbReference type="InterPro" id="IPR040230">
    <property type="entry name" value="TIKI1/2-like"/>
</dbReference>
<sequence>MPPVKPRFWRRRSFAVLSVIALAISAALSGLMSAGKVSAADMVCNGTNVMDKLAKNSPEIAKKVEAAADTLPNGKGLLWKIEKQGARPSYLFGTMHMSDPRLLDLTPKVSAALNSSSIVALEVTDVLDPEKMKQKATAMLQYTSYTDGSDVTSRLSEADAKLVGDLVSKRGSIPWFLAKRLKPWALMGAIATPACENARKAAGKPFLDQKLAQIADEQGKELVSLETVESQIRALSSLPEPLMLTALTETAKLGDRMDDIFETMIQLYEREETGTVWAMMRHLSPEGVKSQVQTSDYAAFQREIVDKRNIIMAEGTEKLIKAGGGAFIAVGALHLPGENGLVSILAQRGYKVTRQ</sequence>
<evidence type="ECO:0000256" key="13">
    <source>
        <dbReference type="SAM" id="SignalP"/>
    </source>
</evidence>
<keyword evidence="12" id="KW-0325">Glycoprotein</keyword>
<dbReference type="RefSeq" id="WP_377212516.1">
    <property type="nucleotide sequence ID" value="NZ_JBHTJV010000009.1"/>
</dbReference>
<gene>
    <name evidence="14" type="ORF">ACFQ14_09595</name>
</gene>
<evidence type="ECO:0000256" key="8">
    <source>
        <dbReference type="ARBA" id="ARBA00022801"/>
    </source>
</evidence>
<evidence type="ECO:0000256" key="1">
    <source>
        <dbReference type="ARBA" id="ARBA00001936"/>
    </source>
</evidence>
<keyword evidence="7 13" id="KW-0732">Signal</keyword>
<evidence type="ECO:0000256" key="6">
    <source>
        <dbReference type="ARBA" id="ARBA00022723"/>
    </source>
</evidence>
<feature type="chain" id="PRO_5045850864" evidence="13">
    <location>
        <begin position="40"/>
        <end position="355"/>
    </location>
</feature>
<keyword evidence="9" id="KW-1133">Transmembrane helix</keyword>
<evidence type="ECO:0000256" key="12">
    <source>
        <dbReference type="ARBA" id="ARBA00023180"/>
    </source>
</evidence>
<proteinExistence type="predicted"/>
<evidence type="ECO:0000313" key="15">
    <source>
        <dbReference type="Proteomes" id="UP001597101"/>
    </source>
</evidence>
<keyword evidence="10" id="KW-0482">Metalloprotease</keyword>
<dbReference type="CDD" id="cd14789">
    <property type="entry name" value="Tiki"/>
    <property type="match status" value="1"/>
</dbReference>
<evidence type="ECO:0000256" key="7">
    <source>
        <dbReference type="ARBA" id="ARBA00022729"/>
    </source>
</evidence>
<dbReference type="PANTHER" id="PTHR31120">
    <property type="entry name" value="METALLOPROTEASE TIKI"/>
    <property type="match status" value="1"/>
</dbReference>
<comment type="caution">
    <text evidence="14">The sequence shown here is derived from an EMBL/GenBank/DDBJ whole genome shotgun (WGS) entry which is preliminary data.</text>
</comment>
<evidence type="ECO:0000256" key="3">
    <source>
        <dbReference type="ARBA" id="ARBA00004479"/>
    </source>
</evidence>
<accession>A0ABW3FDW2</accession>
<reference evidence="15" key="1">
    <citation type="journal article" date="2019" name="Int. J. Syst. Evol. Microbiol.">
        <title>The Global Catalogue of Microorganisms (GCM) 10K type strain sequencing project: providing services to taxonomists for standard genome sequencing and annotation.</title>
        <authorList>
            <consortium name="The Broad Institute Genomics Platform"/>
            <consortium name="The Broad Institute Genome Sequencing Center for Infectious Disease"/>
            <person name="Wu L."/>
            <person name="Ma J."/>
        </authorList>
    </citation>
    <scope>NUCLEOTIDE SEQUENCE [LARGE SCALE GENOMIC DNA]</scope>
    <source>
        <strain evidence="15">CCUG 60023</strain>
    </source>
</reference>
<dbReference type="PANTHER" id="PTHR31120:SF6">
    <property type="entry name" value="METALLOPROTEASE TIKI HOMOLOG"/>
    <property type="match status" value="1"/>
</dbReference>
<evidence type="ECO:0000256" key="9">
    <source>
        <dbReference type="ARBA" id="ARBA00022989"/>
    </source>
</evidence>
<comment type="subcellular location">
    <subcellularLocation>
        <location evidence="3">Membrane</location>
        <topology evidence="3">Single-pass type I membrane protein</topology>
    </subcellularLocation>
</comment>
<comment type="cofactor">
    <cofactor evidence="2">
        <name>Co(2+)</name>
        <dbReference type="ChEBI" id="CHEBI:48828"/>
    </cofactor>
</comment>
<dbReference type="InterPro" id="IPR002816">
    <property type="entry name" value="TraB/PrgY/GumN_fam"/>
</dbReference>
<keyword evidence="11" id="KW-0472">Membrane</keyword>
<comment type="cofactor">
    <cofactor evidence="1">
        <name>Mn(2+)</name>
        <dbReference type="ChEBI" id="CHEBI:29035"/>
    </cofactor>
</comment>
<evidence type="ECO:0000256" key="11">
    <source>
        <dbReference type="ARBA" id="ARBA00023136"/>
    </source>
</evidence>
<dbReference type="Proteomes" id="UP001597101">
    <property type="component" value="Unassembled WGS sequence"/>
</dbReference>
<name>A0ABW3FDW2_9HYPH</name>
<feature type="signal peptide" evidence="13">
    <location>
        <begin position="1"/>
        <end position="39"/>
    </location>
</feature>